<keyword evidence="1" id="KW-0812">Transmembrane</keyword>
<evidence type="ECO:0000313" key="3">
    <source>
        <dbReference type="EMBL" id="WOO39995.1"/>
    </source>
</evidence>
<dbReference type="EMBL" id="CP136920">
    <property type="protein sequence ID" value="WOO39995.1"/>
    <property type="molecule type" value="Genomic_DNA"/>
</dbReference>
<keyword evidence="4" id="KW-1185">Reference proteome</keyword>
<feature type="signal peptide" evidence="2">
    <location>
        <begin position="1"/>
        <end position="29"/>
    </location>
</feature>
<proteinExistence type="predicted"/>
<organism evidence="3 4">
    <name type="scientific">Rubellicoccus peritrichatus</name>
    <dbReference type="NCBI Taxonomy" id="3080537"/>
    <lineage>
        <taxon>Bacteria</taxon>
        <taxon>Pseudomonadati</taxon>
        <taxon>Verrucomicrobiota</taxon>
        <taxon>Opitutia</taxon>
        <taxon>Puniceicoccales</taxon>
        <taxon>Cerasicoccaceae</taxon>
        <taxon>Rubellicoccus</taxon>
    </lineage>
</organism>
<dbReference type="SUPFAM" id="SSF51126">
    <property type="entry name" value="Pectin lyase-like"/>
    <property type="match status" value="2"/>
</dbReference>
<gene>
    <name evidence="3" type="ORF">RZN69_15335</name>
</gene>
<dbReference type="InterPro" id="IPR011050">
    <property type="entry name" value="Pectin_lyase_fold/virulence"/>
</dbReference>
<feature type="chain" id="PRO_5043021355" evidence="2">
    <location>
        <begin position="30"/>
        <end position="1072"/>
    </location>
</feature>
<name>A0AAQ3L658_9BACT</name>
<keyword evidence="1" id="KW-1133">Transmembrane helix</keyword>
<keyword evidence="2" id="KW-0732">Signal</keyword>
<accession>A0AAQ3L658</accession>
<sequence length="1072" mass="107292">MNSTATTFRTLLLTCALITSFVSSIRSYAVTFTWQEDSGTLNGLFTDAAHWTPGGGPPGAPDDAVINFDNSGVAYTVSINGTIRSLNNLTLSSADAILAINATTAGSGLTVANGFTNSGTIRLDGNNDTGEAAFLTITTGSLTNDGTFDFDSSSDSLDFTGGLINNGSVNIRDAGVDFNGGSANQFTNNAVFTIENTGSLTIDNSNETFTQAGGTLVNDGAFNMTNATFVFSGGNVTGNTLALGSNADLEIAGTGTGSLDVTFTGAGHDFTGDVHSGQQILIQSTTASATVTSASGFTNDGTIILDGNNDTGETSSLILTSGSLTNNGALTFDTSSDVIAFTGGLINNGTVAVSDAGVALNGGAANQFTNNSAFTINSGASIVIDNASETFTQAAGTLANDGSFNITNASFIFSGGNVTGNTLNFGSNSDLEITGTGTGSLDVTFTGAGHDFTGDLHSGQQLLIQSTTASATVTSASSFINDGTIILDGNNDTGETSSLILTTGSLTNNGALTFDSSSDAIAFTGGLINNGTVAVSDAGVALNGGAANQFTNNSAFTINSGASIVIDNASETFTQAAGTLANNGSFDITNATFVFSGGNVTGNTLNFGSNSDLEITGTGTGSLDVTFTGAGHDFTGDVHAGQQLLIQTTTASATVTSASGFTNDGTIILDGNTDVGETSSLILTTGSLTNNGTLTFDTSSDAIAFTGGLINNGIVTVGDAGVALNGGAVNQFTNNAAFTINSGASIFIDNSSETFTQANGTLANNGAFNMTSATFEYTGGTITGNAISLGTNADLDLQHDGAGVFTFTNGGHDLSGNVAAAQTINITATTANATVTAANGFTNAGTINFNGNTDVGETAQLTVSSGTLNNTGTINFNSTQDSHNLIATLANSGTVTVNDFGVAITGTFTNESGGTVMGAGSFAVSGGDFINNGTIAPGNSIGTLTINDNVDNSSTSVLTLELATGPTNDLLVVNGSFEIDGELELTLLGGYIPGISDVFTVVQASSILGSIGDFTNVAGDGSFSFLGGTGFARIAGNDIELFDISIVPEPSIAALLIGSCGLLAFLRRRKRG</sequence>
<dbReference type="Proteomes" id="UP001304300">
    <property type="component" value="Chromosome"/>
</dbReference>
<reference evidence="3 4" key="1">
    <citation type="submission" date="2023-10" db="EMBL/GenBank/DDBJ databases">
        <title>Rubellicoccus peritrichatus gen. nov., sp. nov., isolated from an algae of coral reef tank.</title>
        <authorList>
            <person name="Luo J."/>
        </authorList>
    </citation>
    <scope>NUCLEOTIDE SEQUENCE [LARGE SCALE GENOMIC DNA]</scope>
    <source>
        <strain evidence="3 4">CR14</strain>
    </source>
</reference>
<dbReference type="RefSeq" id="WP_317832071.1">
    <property type="nucleotide sequence ID" value="NZ_CP136920.1"/>
</dbReference>
<dbReference type="AlphaFoldDB" id="A0AAQ3L658"/>
<evidence type="ECO:0000313" key="4">
    <source>
        <dbReference type="Proteomes" id="UP001304300"/>
    </source>
</evidence>
<dbReference type="NCBIfam" id="TIGR02595">
    <property type="entry name" value="PEP_CTERM"/>
    <property type="match status" value="1"/>
</dbReference>
<keyword evidence="1" id="KW-0472">Membrane</keyword>
<dbReference type="KEGG" id="puo:RZN69_15335"/>
<evidence type="ECO:0000256" key="2">
    <source>
        <dbReference type="SAM" id="SignalP"/>
    </source>
</evidence>
<dbReference type="InterPro" id="IPR013424">
    <property type="entry name" value="Ice-binding_C"/>
</dbReference>
<evidence type="ECO:0000256" key="1">
    <source>
        <dbReference type="SAM" id="Phobius"/>
    </source>
</evidence>
<protein>
    <submittedName>
        <fullName evidence="3">PEP-CTERM sorting domain-containing protein</fullName>
    </submittedName>
</protein>
<feature type="transmembrane region" description="Helical" evidence="1">
    <location>
        <begin position="1050"/>
        <end position="1066"/>
    </location>
</feature>